<evidence type="ECO:0000313" key="2">
    <source>
        <dbReference type="Proteomes" id="UP000515146"/>
    </source>
</evidence>
<dbReference type="AlphaFoldDB" id="A0A6P6YN62"/>
<keyword evidence="1" id="KW-0812">Transmembrane</keyword>
<dbReference type="OrthoDB" id="10470512at2759"/>
<gene>
    <name evidence="3" type="primary">LOC113799855</name>
</gene>
<feature type="transmembrane region" description="Helical" evidence="1">
    <location>
        <begin position="25"/>
        <end position="43"/>
    </location>
</feature>
<evidence type="ECO:0000313" key="3">
    <source>
        <dbReference type="RefSeq" id="XP_027206351.1"/>
    </source>
</evidence>
<organism evidence="2 3">
    <name type="scientific">Dermatophagoides pteronyssinus</name>
    <name type="common">European house dust mite</name>
    <dbReference type="NCBI Taxonomy" id="6956"/>
    <lineage>
        <taxon>Eukaryota</taxon>
        <taxon>Metazoa</taxon>
        <taxon>Ecdysozoa</taxon>
        <taxon>Arthropoda</taxon>
        <taxon>Chelicerata</taxon>
        <taxon>Arachnida</taxon>
        <taxon>Acari</taxon>
        <taxon>Acariformes</taxon>
        <taxon>Sarcoptiformes</taxon>
        <taxon>Astigmata</taxon>
        <taxon>Psoroptidia</taxon>
        <taxon>Analgoidea</taxon>
        <taxon>Pyroglyphidae</taxon>
        <taxon>Dermatophagoidinae</taxon>
        <taxon>Dermatophagoides</taxon>
    </lineage>
</organism>
<dbReference type="RefSeq" id="XP_027206351.1">
    <property type="nucleotide sequence ID" value="XM_027350550.1"/>
</dbReference>
<sequence>MNYSTSRKKSTTINLTTKTIQSKMLLIELFCLIFLLISSYSNMNKFLPTVMAKNETPLECLVLKNLVTNRLSRSLIENRHRMSENEAEARNMKNLIRLHYNCLLHDDRIRFKKRG</sequence>
<proteinExistence type="predicted"/>
<dbReference type="KEGG" id="dpte:113799855"/>
<reference evidence="3" key="1">
    <citation type="submission" date="2025-08" db="UniProtKB">
        <authorList>
            <consortium name="RefSeq"/>
        </authorList>
    </citation>
    <scope>IDENTIFICATION</scope>
    <source>
        <strain evidence="3">Airmid</strain>
    </source>
</reference>
<keyword evidence="1" id="KW-0472">Membrane</keyword>
<dbReference type="InParanoid" id="A0A6P6YN62"/>
<evidence type="ECO:0000256" key="1">
    <source>
        <dbReference type="SAM" id="Phobius"/>
    </source>
</evidence>
<keyword evidence="1" id="KW-1133">Transmembrane helix</keyword>
<dbReference type="Proteomes" id="UP000515146">
    <property type="component" value="Unplaced"/>
</dbReference>
<name>A0A6P6YN62_DERPT</name>
<accession>A0A6P6YN62</accession>
<protein>
    <submittedName>
        <fullName evidence="3">Uncharacterized protein LOC113799855</fullName>
    </submittedName>
</protein>
<keyword evidence="2" id="KW-1185">Reference proteome</keyword>